<dbReference type="InterPro" id="IPR044148">
    <property type="entry name" value="ALDH_GabD1-like"/>
</dbReference>
<evidence type="ECO:0000313" key="7">
    <source>
        <dbReference type="EMBL" id="QDV54136.1"/>
    </source>
</evidence>
<dbReference type="Gene3D" id="3.40.605.10">
    <property type="entry name" value="Aldehyde Dehydrogenase, Chain A, domain 1"/>
    <property type="match status" value="1"/>
</dbReference>
<dbReference type="Pfam" id="PF00171">
    <property type="entry name" value="Aldedh"/>
    <property type="match status" value="1"/>
</dbReference>
<comment type="similarity">
    <text evidence="1 5">Belongs to the aldehyde dehydrogenase family.</text>
</comment>
<dbReference type="AlphaFoldDB" id="A0A518IM09"/>
<dbReference type="InterPro" id="IPR047110">
    <property type="entry name" value="GABD/Sad-like"/>
</dbReference>
<dbReference type="EC" id="1.2.1.79" evidence="7"/>
<dbReference type="RefSeq" id="WP_145281606.1">
    <property type="nucleotide sequence ID" value="NZ_CP036318.1"/>
</dbReference>
<evidence type="ECO:0000256" key="2">
    <source>
        <dbReference type="ARBA" id="ARBA00022857"/>
    </source>
</evidence>
<sequence>MSIASINPATNQTIREFEPLNKDAVLDAIESADQAYQSWRETTFAERQRCLLKFADLLRADADEYARMITLDMGKRISESQYEIEYCAKIAEFYANGAERFLADQPMEVSDADAYIHYEPLGVLMGVMPWNFPFYQVVRFATPNIMAGNTVLVKHASNVPQCAAAIEELYSRCGLPEGVYTNLFIPSEFVEMIVADRRVQGVSLTGSEPAGAAVAALAGKNLKRSVLELGGNDPFIVLEDADLEKTVELAVKGRMVNAGQSCVASKRFIVVEAVAERFLEGFKKQLSALQMGDPMDEQTTLSPLSTESAAVKLQEQVQSSIDAGATVVIGGDRPDREGAYFNPTILTDVTPDMPTFDQELFGPVATVYVVKDEAEAIELANRSSYGLGGSVFTADVQRGRRVAEKIETGMVFINQPTKSQAELPFGGIKNSGYGRELSHLGILEFVNKKLIHLGKK</sequence>
<dbReference type="PANTHER" id="PTHR43217:SF2">
    <property type="entry name" value="SUCCINATE-SEMIALDEHYDE DEHYDROGENASE [NADP(+)]"/>
    <property type="match status" value="1"/>
</dbReference>
<dbReference type="PROSITE" id="PS00687">
    <property type="entry name" value="ALDEHYDE_DEHYDR_GLU"/>
    <property type="match status" value="1"/>
</dbReference>
<dbReference type="CDD" id="cd07100">
    <property type="entry name" value="ALDH_SSADH1_GabD1"/>
    <property type="match status" value="1"/>
</dbReference>
<organism evidence="7 8">
    <name type="scientific">Rosistilla oblonga</name>
    <dbReference type="NCBI Taxonomy" id="2527990"/>
    <lineage>
        <taxon>Bacteria</taxon>
        <taxon>Pseudomonadati</taxon>
        <taxon>Planctomycetota</taxon>
        <taxon>Planctomycetia</taxon>
        <taxon>Pirellulales</taxon>
        <taxon>Pirellulaceae</taxon>
        <taxon>Rosistilla</taxon>
    </lineage>
</organism>
<dbReference type="Proteomes" id="UP000316770">
    <property type="component" value="Chromosome"/>
</dbReference>
<reference evidence="7 8" key="1">
    <citation type="submission" date="2019-02" db="EMBL/GenBank/DDBJ databases">
        <title>Deep-cultivation of Planctomycetes and their phenomic and genomic characterization uncovers novel biology.</title>
        <authorList>
            <person name="Wiegand S."/>
            <person name="Jogler M."/>
            <person name="Boedeker C."/>
            <person name="Pinto D."/>
            <person name="Vollmers J."/>
            <person name="Rivas-Marin E."/>
            <person name="Kohn T."/>
            <person name="Peeters S.H."/>
            <person name="Heuer A."/>
            <person name="Rast P."/>
            <person name="Oberbeckmann S."/>
            <person name="Bunk B."/>
            <person name="Jeske O."/>
            <person name="Meyerdierks A."/>
            <person name="Storesund J.E."/>
            <person name="Kallscheuer N."/>
            <person name="Luecker S."/>
            <person name="Lage O.M."/>
            <person name="Pohl T."/>
            <person name="Merkel B.J."/>
            <person name="Hornburger P."/>
            <person name="Mueller R.-W."/>
            <person name="Bruemmer F."/>
            <person name="Labrenz M."/>
            <person name="Spormann A.M."/>
            <person name="Op den Camp H."/>
            <person name="Overmann J."/>
            <person name="Amann R."/>
            <person name="Jetten M.S.M."/>
            <person name="Mascher T."/>
            <person name="Medema M.H."/>
            <person name="Devos D.P."/>
            <person name="Kaster A.-K."/>
            <person name="Ovreas L."/>
            <person name="Rohde M."/>
            <person name="Galperin M.Y."/>
            <person name="Jogler C."/>
        </authorList>
    </citation>
    <scope>NUCLEOTIDE SEQUENCE [LARGE SCALE GENOMIC DNA]</scope>
    <source>
        <strain evidence="7 8">Mal33</strain>
    </source>
</reference>
<feature type="domain" description="Aldehyde dehydrogenase" evidence="6">
    <location>
        <begin position="3"/>
        <end position="450"/>
    </location>
</feature>
<evidence type="ECO:0000259" key="6">
    <source>
        <dbReference type="Pfam" id="PF00171"/>
    </source>
</evidence>
<proteinExistence type="inferred from homology"/>
<dbReference type="SUPFAM" id="SSF53720">
    <property type="entry name" value="ALDH-like"/>
    <property type="match status" value="1"/>
</dbReference>
<keyword evidence="2" id="KW-0521">NADP</keyword>
<dbReference type="InterPro" id="IPR015590">
    <property type="entry name" value="Aldehyde_DH_dom"/>
</dbReference>
<dbReference type="FunFam" id="3.40.605.10:FF:000012">
    <property type="entry name" value="NAD-dependent succinate-semialdehyde dehydrogenase"/>
    <property type="match status" value="1"/>
</dbReference>
<evidence type="ECO:0000256" key="1">
    <source>
        <dbReference type="ARBA" id="ARBA00009986"/>
    </source>
</evidence>
<dbReference type="GO" id="GO:0004030">
    <property type="term" value="F:aldehyde dehydrogenase [NAD(P)+] activity"/>
    <property type="evidence" value="ECO:0007669"/>
    <property type="project" value="InterPro"/>
</dbReference>
<dbReference type="InterPro" id="IPR016161">
    <property type="entry name" value="Ald_DH/histidinol_DH"/>
</dbReference>
<accession>A0A518IM09</accession>
<dbReference type="EMBL" id="CP036318">
    <property type="protein sequence ID" value="QDV54136.1"/>
    <property type="molecule type" value="Genomic_DNA"/>
</dbReference>
<dbReference type="Gene3D" id="3.40.309.10">
    <property type="entry name" value="Aldehyde Dehydrogenase, Chain A, domain 2"/>
    <property type="match status" value="1"/>
</dbReference>
<dbReference type="InterPro" id="IPR029510">
    <property type="entry name" value="Ald_DH_CS_GLU"/>
</dbReference>
<name>A0A518IM09_9BACT</name>
<gene>
    <name evidence="7" type="primary">gabD1</name>
    <name evidence="7" type="ORF">Mal33_00820</name>
</gene>
<evidence type="ECO:0000256" key="5">
    <source>
        <dbReference type="RuleBase" id="RU003345"/>
    </source>
</evidence>
<keyword evidence="3 5" id="KW-0560">Oxidoreductase</keyword>
<keyword evidence="8" id="KW-1185">Reference proteome</keyword>
<evidence type="ECO:0000313" key="8">
    <source>
        <dbReference type="Proteomes" id="UP000316770"/>
    </source>
</evidence>
<evidence type="ECO:0000256" key="3">
    <source>
        <dbReference type="ARBA" id="ARBA00023002"/>
    </source>
</evidence>
<dbReference type="PANTHER" id="PTHR43217">
    <property type="entry name" value="SUCCINATE SEMIALDEHYDE DEHYDROGENASE [NAD(P)+] SAD"/>
    <property type="match status" value="1"/>
</dbReference>
<dbReference type="InterPro" id="IPR016162">
    <property type="entry name" value="Ald_DH_N"/>
</dbReference>
<dbReference type="GO" id="GO:0004777">
    <property type="term" value="F:succinate-semialdehyde dehydrogenase (NAD+) activity"/>
    <property type="evidence" value="ECO:0007669"/>
    <property type="project" value="TreeGrafter"/>
</dbReference>
<dbReference type="InterPro" id="IPR016163">
    <property type="entry name" value="Ald_DH_C"/>
</dbReference>
<dbReference type="FunFam" id="3.40.309.10:FF:000010">
    <property type="entry name" value="Gamma-aminobutyraldehyde dehydrogenase"/>
    <property type="match status" value="1"/>
</dbReference>
<protein>
    <submittedName>
        <fullName evidence="7">Succinate-semialdehyde dehydrogenase [NADP(+)] 1</fullName>
        <ecNumber evidence="7">1.2.1.79</ecNumber>
    </submittedName>
</protein>
<dbReference type="GO" id="GO:0036243">
    <property type="term" value="F:succinate-semialdehyde dehydrogenase (NADP+) activity"/>
    <property type="evidence" value="ECO:0007669"/>
    <property type="project" value="UniProtKB-EC"/>
</dbReference>
<feature type="active site" evidence="4">
    <location>
        <position position="228"/>
    </location>
</feature>
<evidence type="ECO:0000256" key="4">
    <source>
        <dbReference type="PROSITE-ProRule" id="PRU10007"/>
    </source>
</evidence>